<dbReference type="EMBL" id="FOUZ01000013">
    <property type="protein sequence ID" value="SFN47505.1"/>
    <property type="molecule type" value="Genomic_DNA"/>
</dbReference>
<sequence length="209" mass="23876">MRMISKIAQFSMLMLISVWIIFSCKDDKYKGDYNPEAIKGYKNEASTVSSKMDSLEAINFITKQKLREFYELSALASNTSDTVVDSLLRDQLLSYFPKKDTTEIYPLLRDLAAKKVTYTSVTKFAILPNDSITPDSIKKIAYSINYFNADKKLIETSNRVGIFVLKQAPIKFKREFKFYFTTLNQKKDSIQKDTISSGVMQKSSGKSPK</sequence>
<dbReference type="RefSeq" id="WP_125113450.1">
    <property type="nucleotide sequence ID" value="NZ_FOUZ01000013.1"/>
</dbReference>
<evidence type="ECO:0000313" key="2">
    <source>
        <dbReference type="Proteomes" id="UP000199149"/>
    </source>
</evidence>
<dbReference type="OrthoDB" id="1453399at2"/>
<dbReference type="Proteomes" id="UP000199149">
    <property type="component" value="Unassembled WGS sequence"/>
</dbReference>
<proteinExistence type="predicted"/>
<organism evidence="1 2">
    <name type="scientific">Algoriella xinjiangensis</name>
    <dbReference type="NCBI Taxonomy" id="684065"/>
    <lineage>
        <taxon>Bacteria</taxon>
        <taxon>Pseudomonadati</taxon>
        <taxon>Bacteroidota</taxon>
        <taxon>Flavobacteriia</taxon>
        <taxon>Flavobacteriales</taxon>
        <taxon>Weeksellaceae</taxon>
        <taxon>Algoriella</taxon>
    </lineage>
</organism>
<name>A0A1I4ZB57_9FLAO</name>
<keyword evidence="2" id="KW-1185">Reference proteome</keyword>
<dbReference type="PROSITE" id="PS51257">
    <property type="entry name" value="PROKAR_LIPOPROTEIN"/>
    <property type="match status" value="1"/>
</dbReference>
<protein>
    <submittedName>
        <fullName evidence="1">Uncharacterized protein</fullName>
    </submittedName>
</protein>
<accession>A0A1I4ZB57</accession>
<evidence type="ECO:0000313" key="1">
    <source>
        <dbReference type="EMBL" id="SFN47505.1"/>
    </source>
</evidence>
<gene>
    <name evidence="1" type="ORF">SAMN05421738_1135</name>
</gene>
<reference evidence="2" key="1">
    <citation type="submission" date="2016-10" db="EMBL/GenBank/DDBJ databases">
        <authorList>
            <person name="Varghese N."/>
            <person name="Submissions S."/>
        </authorList>
    </citation>
    <scope>NUCLEOTIDE SEQUENCE [LARGE SCALE GENOMIC DNA]</scope>
    <source>
        <strain evidence="2">XJ109</strain>
    </source>
</reference>
<dbReference type="AlphaFoldDB" id="A0A1I4ZB57"/>